<dbReference type="Pfam" id="PF03136">
    <property type="entry name" value="Pup_ligase"/>
    <property type="match status" value="1"/>
</dbReference>
<dbReference type="PANTHER" id="PTHR42307">
    <property type="entry name" value="PUP DEAMIDASE/DEPUPYLASE"/>
    <property type="match status" value="1"/>
</dbReference>
<reference evidence="1 2" key="1">
    <citation type="journal article" date="2015" name="Nature">
        <title>rRNA introns, odd ribosomes, and small enigmatic genomes across a large radiation of phyla.</title>
        <authorList>
            <person name="Brown C.T."/>
            <person name="Hug L.A."/>
            <person name="Thomas B.C."/>
            <person name="Sharon I."/>
            <person name="Castelle C.J."/>
            <person name="Singh A."/>
            <person name="Wilkins M.J."/>
            <person name="Williams K.H."/>
            <person name="Banfield J.F."/>
        </authorList>
    </citation>
    <scope>NUCLEOTIDE SEQUENCE [LARGE SCALE GENOMIC DNA]</scope>
</reference>
<dbReference type="PANTHER" id="PTHR42307:SF2">
    <property type="entry name" value="PUP DEAMIDASE_DEPUPYLASE"/>
    <property type="match status" value="1"/>
</dbReference>
<dbReference type="GO" id="GO:0005524">
    <property type="term" value="F:ATP binding"/>
    <property type="evidence" value="ECO:0007669"/>
    <property type="project" value="TreeGrafter"/>
</dbReference>
<sequence>MKRQRLLGQEVEYAILIVPHGKEEFLTDSIRQDNIIRHLLNSINCSVIREPTHLWGQFLPNGARFYFDTGGHPEYATPECLGPKQLVCAAQAGDRFLERLQKRANELIDARETLKYRICLYKNNNDETGQTWGCHENYLVKPDLFMEMVKPFDVNALMANFITYFVTSVIYTGNGHVRTGFDNRLHFCMSQRAEHIMCVSSNLTTSNRPIICTKDEPHANKEYWRRLHLIGRDSNMSPLATYLKFGTCSIILDILESAPHLFKKGRLLKDPLSALSNISWDANLRKQFECLSGSMYTALEIQKMFCEISARYVEQNGSEEDKKVVSRWQEVLDALSKDQTEPGLLVGKIDWITKKAVIEKKLRKISGIDYGNIFEIAGRFTQKYKIKDDEFVSLVNLAKTINLQYHDIRRDKGIFYRCLGENDDDLIITEDEVESLIEEPPSGIRPELRGFLIKELQKNSFWRRLSGKRYSAIFDWGSCVISQPRHVKEDSTSSSRNGEDNVLITFFDPYERRLLPMDYGKLMSLGIIDELPERFRPDDQN</sequence>
<evidence type="ECO:0008006" key="3">
    <source>
        <dbReference type="Google" id="ProtNLM"/>
    </source>
</evidence>
<dbReference type="AlphaFoldDB" id="A0A0G1Q3C2"/>
<comment type="caution">
    <text evidence="1">The sequence shown here is derived from an EMBL/GenBank/DDBJ whole genome shotgun (WGS) entry which is preliminary data.</text>
</comment>
<gene>
    <name evidence="1" type="ORF">UX53_C0003G0007</name>
</gene>
<protein>
    <recommendedName>
        <fullName evidence="3">Proteasome component</fullName>
    </recommendedName>
</protein>
<dbReference type="InterPro" id="IPR004347">
    <property type="entry name" value="Pup_ligase/deamidase"/>
</dbReference>
<dbReference type="GO" id="GO:0070490">
    <property type="term" value="P:protein pupylation"/>
    <property type="evidence" value="ECO:0007669"/>
    <property type="project" value="TreeGrafter"/>
</dbReference>
<proteinExistence type="predicted"/>
<accession>A0A0G1Q3C2</accession>
<evidence type="ECO:0000313" key="2">
    <source>
        <dbReference type="Proteomes" id="UP000033818"/>
    </source>
</evidence>
<dbReference type="GO" id="GO:0019941">
    <property type="term" value="P:modification-dependent protein catabolic process"/>
    <property type="evidence" value="ECO:0007669"/>
    <property type="project" value="InterPro"/>
</dbReference>
<dbReference type="GO" id="GO:0010498">
    <property type="term" value="P:proteasomal protein catabolic process"/>
    <property type="evidence" value="ECO:0007669"/>
    <property type="project" value="InterPro"/>
</dbReference>
<dbReference type="EMBL" id="LCMO01000003">
    <property type="protein sequence ID" value="KKU39566.1"/>
    <property type="molecule type" value="Genomic_DNA"/>
</dbReference>
<evidence type="ECO:0000313" key="1">
    <source>
        <dbReference type="EMBL" id="KKU39566.1"/>
    </source>
</evidence>
<name>A0A0G1Q3C2_9BACT</name>
<organism evidence="1 2">
    <name type="scientific">Candidatus Azambacteria bacterium GW2011_GWB2_46_37</name>
    <dbReference type="NCBI Taxonomy" id="1618618"/>
    <lineage>
        <taxon>Bacteria</taxon>
        <taxon>Candidatus Azamiibacteriota</taxon>
    </lineage>
</organism>
<dbReference type="Proteomes" id="UP000033818">
    <property type="component" value="Unassembled WGS sequence"/>
</dbReference>